<accession>A0A2T4CIX0</accession>
<proteinExistence type="predicted"/>
<protein>
    <submittedName>
        <fullName evidence="2">Uncharacterized protein</fullName>
    </submittedName>
</protein>
<dbReference type="Proteomes" id="UP000240760">
    <property type="component" value="Unassembled WGS sequence"/>
</dbReference>
<feature type="compositionally biased region" description="Basic and acidic residues" evidence="1">
    <location>
        <begin position="122"/>
        <end position="145"/>
    </location>
</feature>
<evidence type="ECO:0000313" key="2">
    <source>
        <dbReference type="EMBL" id="PTB81519.1"/>
    </source>
</evidence>
<feature type="region of interest" description="Disordered" evidence="1">
    <location>
        <begin position="79"/>
        <end position="154"/>
    </location>
</feature>
<dbReference type="AlphaFoldDB" id="A0A2T4CIX0"/>
<keyword evidence="3" id="KW-1185">Reference proteome</keyword>
<gene>
    <name evidence="2" type="ORF">M440DRAFT_1396675</name>
</gene>
<sequence>MSHLIHPAQDTIQTGRRFANWRLGAAIRAFLPATSNGARPLDVAQRGMNRCLLFAMEKVMLVRWEASFQSALMMEGGVTGKVQPRRKHRHPRKKKLKWMTGRLTTAVTAAGGGGRRKKKGNKERERRKKQDPSPPMEKREEETRARASPINLAV</sequence>
<evidence type="ECO:0000313" key="3">
    <source>
        <dbReference type="Proteomes" id="UP000240760"/>
    </source>
</evidence>
<name>A0A2T4CIX0_TRILO</name>
<evidence type="ECO:0000256" key="1">
    <source>
        <dbReference type="SAM" id="MobiDB-lite"/>
    </source>
</evidence>
<feature type="compositionally biased region" description="Basic residues" evidence="1">
    <location>
        <begin position="83"/>
        <end position="97"/>
    </location>
</feature>
<reference evidence="2 3" key="1">
    <citation type="submission" date="2016-07" db="EMBL/GenBank/DDBJ databases">
        <title>Multiple horizontal gene transfer events from other fungi enriched the ability of initially mycotrophic Trichoderma (Ascomycota) to feed on dead plant biomass.</title>
        <authorList>
            <consortium name="DOE Joint Genome Institute"/>
            <person name="Aerts A."/>
            <person name="Atanasova L."/>
            <person name="Chenthamara K."/>
            <person name="Zhang J."/>
            <person name="Grujic M."/>
            <person name="Henrissat B."/>
            <person name="Kuo A."/>
            <person name="Salamov A."/>
            <person name="Lipzen A."/>
            <person name="Labutti K."/>
            <person name="Barry K."/>
            <person name="Miao Y."/>
            <person name="Rahimi M.J."/>
            <person name="Shen Q."/>
            <person name="Grigoriev I.V."/>
            <person name="Kubicek C.P."/>
            <person name="Druzhinina I.S."/>
        </authorList>
    </citation>
    <scope>NUCLEOTIDE SEQUENCE [LARGE SCALE GENOMIC DNA]</scope>
    <source>
        <strain evidence="2 3">ATCC 18648</strain>
    </source>
</reference>
<organism evidence="2 3">
    <name type="scientific">Trichoderma longibrachiatum ATCC 18648</name>
    <dbReference type="NCBI Taxonomy" id="983965"/>
    <lineage>
        <taxon>Eukaryota</taxon>
        <taxon>Fungi</taxon>
        <taxon>Dikarya</taxon>
        <taxon>Ascomycota</taxon>
        <taxon>Pezizomycotina</taxon>
        <taxon>Sordariomycetes</taxon>
        <taxon>Hypocreomycetidae</taxon>
        <taxon>Hypocreales</taxon>
        <taxon>Hypocreaceae</taxon>
        <taxon>Trichoderma</taxon>
    </lineage>
</organism>
<dbReference type="EMBL" id="KZ679126">
    <property type="protein sequence ID" value="PTB81519.1"/>
    <property type="molecule type" value="Genomic_DNA"/>
</dbReference>